<dbReference type="SMART" id="SM00421">
    <property type="entry name" value="HTH_LUXR"/>
    <property type="match status" value="1"/>
</dbReference>
<dbReference type="PROSITE" id="PS00622">
    <property type="entry name" value="HTH_LUXR_1"/>
    <property type="match status" value="1"/>
</dbReference>
<keyword evidence="3" id="KW-0804">Transcription</keyword>
<evidence type="ECO:0000256" key="2">
    <source>
        <dbReference type="ARBA" id="ARBA00023125"/>
    </source>
</evidence>
<protein>
    <submittedName>
        <fullName evidence="5">LuxR family transcriptional regulator</fullName>
    </submittedName>
</protein>
<dbReference type="InterPro" id="IPR036693">
    <property type="entry name" value="TF_LuxR_autoind-bd_dom_sf"/>
</dbReference>
<dbReference type="Gene3D" id="3.30.450.80">
    <property type="entry name" value="Transcription factor LuxR-like, autoinducer-binding domain"/>
    <property type="match status" value="1"/>
</dbReference>
<dbReference type="InterPro" id="IPR016032">
    <property type="entry name" value="Sig_transdc_resp-reg_C-effctor"/>
</dbReference>
<keyword evidence="2" id="KW-0238">DNA-binding</keyword>
<dbReference type="PANTHER" id="PTHR44688:SF16">
    <property type="entry name" value="DNA-BINDING TRANSCRIPTIONAL ACTIVATOR DEVR_DOSR"/>
    <property type="match status" value="1"/>
</dbReference>
<reference evidence="5 6" key="1">
    <citation type="submission" date="2016-08" db="EMBL/GenBank/DDBJ databases">
        <authorList>
            <person name="Seilhamer J.J."/>
        </authorList>
    </citation>
    <scope>NUCLEOTIDE SEQUENCE [LARGE SCALE GENOMIC DNA]</scope>
    <source>
        <strain evidence="5 6">PH27A</strain>
    </source>
</reference>
<dbReference type="STRING" id="197479.BFW38_08020"/>
<comment type="caution">
    <text evidence="5">The sequence shown here is derived from an EMBL/GenBank/DDBJ whole genome shotgun (WGS) entry which is preliminary data.</text>
</comment>
<evidence type="ECO:0000313" key="6">
    <source>
        <dbReference type="Proteomes" id="UP000094291"/>
    </source>
</evidence>
<evidence type="ECO:0000256" key="1">
    <source>
        <dbReference type="ARBA" id="ARBA00023015"/>
    </source>
</evidence>
<dbReference type="GO" id="GO:0003677">
    <property type="term" value="F:DNA binding"/>
    <property type="evidence" value="ECO:0007669"/>
    <property type="project" value="UniProtKB-KW"/>
</dbReference>
<dbReference type="PROSITE" id="PS50043">
    <property type="entry name" value="HTH_LUXR_2"/>
    <property type="match status" value="1"/>
</dbReference>
<name>A0A1E2V933_9GAMM</name>
<dbReference type="SUPFAM" id="SSF75516">
    <property type="entry name" value="Pheromone-binding domain of LuxR-like quorum-sensing transcription factors"/>
    <property type="match status" value="1"/>
</dbReference>
<evidence type="ECO:0000256" key="3">
    <source>
        <dbReference type="ARBA" id="ARBA00023163"/>
    </source>
</evidence>
<evidence type="ECO:0000259" key="4">
    <source>
        <dbReference type="PROSITE" id="PS50043"/>
    </source>
</evidence>
<dbReference type="Pfam" id="PF00196">
    <property type="entry name" value="GerE"/>
    <property type="match status" value="1"/>
</dbReference>
<dbReference type="InterPro" id="IPR000792">
    <property type="entry name" value="Tscrpt_reg_LuxR_C"/>
</dbReference>
<feature type="domain" description="HTH luxR-type" evidence="4">
    <location>
        <begin position="169"/>
        <end position="234"/>
    </location>
</feature>
<dbReference type="CDD" id="cd06170">
    <property type="entry name" value="LuxR_C_like"/>
    <property type="match status" value="1"/>
</dbReference>
<dbReference type="InterPro" id="IPR036388">
    <property type="entry name" value="WH-like_DNA-bd_sf"/>
</dbReference>
<dbReference type="Pfam" id="PF03472">
    <property type="entry name" value="Autoind_bind"/>
    <property type="match status" value="1"/>
</dbReference>
<accession>A0A1E2V933</accession>
<proteinExistence type="predicted"/>
<evidence type="ECO:0000313" key="5">
    <source>
        <dbReference type="EMBL" id="ODC03501.1"/>
    </source>
</evidence>
<dbReference type="PANTHER" id="PTHR44688">
    <property type="entry name" value="DNA-BINDING TRANSCRIPTIONAL ACTIVATOR DEVR_DOSR"/>
    <property type="match status" value="1"/>
</dbReference>
<organism evidence="5 6">
    <name type="scientific">Terasakiispira papahanaumokuakeensis</name>
    <dbReference type="NCBI Taxonomy" id="197479"/>
    <lineage>
        <taxon>Bacteria</taxon>
        <taxon>Pseudomonadati</taxon>
        <taxon>Pseudomonadota</taxon>
        <taxon>Gammaproteobacteria</taxon>
        <taxon>Oceanospirillales</taxon>
        <taxon>Terasakiispira</taxon>
    </lineage>
</organism>
<dbReference type="Gene3D" id="1.10.10.10">
    <property type="entry name" value="Winged helix-like DNA-binding domain superfamily/Winged helix DNA-binding domain"/>
    <property type="match status" value="1"/>
</dbReference>
<dbReference type="InterPro" id="IPR005143">
    <property type="entry name" value="TF_LuxR_autoind-bd_dom"/>
</dbReference>
<dbReference type="EMBL" id="MDTQ01000001">
    <property type="protein sequence ID" value="ODC03501.1"/>
    <property type="molecule type" value="Genomic_DNA"/>
</dbReference>
<dbReference type="AlphaFoldDB" id="A0A1E2V933"/>
<gene>
    <name evidence="5" type="ORF">BFW38_08020</name>
</gene>
<sequence length="237" mass="26361">MKIWTEKLLQTVEQAESPQELFSRIAETATVLGFDRCAYGMYMPLPVTRPKVVIFNNYSSAWKCRYEEAGYLQIDPTVTHAKKTQLPLVWSDQVFQDTPEFWDEAQAEGLRVGWAKSSQDASFAVSMLTLARATEPLTTSELNTKELQMRWLVDIAHVAFTRLLTPKLSMVPPSPLTLRETEILKWSADGKTAGEISQILTISVDTVKFHTKNAVAKLGAANKTAAVARAAILGLLS</sequence>
<keyword evidence="1" id="KW-0805">Transcription regulation</keyword>
<dbReference type="RefSeq" id="WP_068997917.1">
    <property type="nucleotide sequence ID" value="NZ_MDTQ01000001.1"/>
</dbReference>
<dbReference type="OrthoDB" id="9774661at2"/>
<dbReference type="GO" id="GO:0006355">
    <property type="term" value="P:regulation of DNA-templated transcription"/>
    <property type="evidence" value="ECO:0007669"/>
    <property type="project" value="InterPro"/>
</dbReference>
<dbReference type="SUPFAM" id="SSF46894">
    <property type="entry name" value="C-terminal effector domain of the bipartite response regulators"/>
    <property type="match status" value="1"/>
</dbReference>
<dbReference type="Proteomes" id="UP000094291">
    <property type="component" value="Unassembled WGS sequence"/>
</dbReference>
<dbReference type="PRINTS" id="PR00038">
    <property type="entry name" value="HTHLUXR"/>
</dbReference>
<keyword evidence="6" id="KW-1185">Reference proteome</keyword>